<dbReference type="InterPro" id="IPR011006">
    <property type="entry name" value="CheY-like_superfamily"/>
</dbReference>
<dbReference type="Pfam" id="PF25601">
    <property type="entry name" value="AAA_lid_14"/>
    <property type="match status" value="1"/>
</dbReference>
<keyword evidence="10" id="KW-1185">Reference proteome</keyword>
<dbReference type="CDD" id="cd17534">
    <property type="entry name" value="REC_DC-like"/>
    <property type="match status" value="1"/>
</dbReference>
<evidence type="ECO:0000313" key="10">
    <source>
        <dbReference type="Proteomes" id="UP001596106"/>
    </source>
</evidence>
<dbReference type="SUPFAM" id="SSF52540">
    <property type="entry name" value="P-loop containing nucleoside triphosphate hydrolases"/>
    <property type="match status" value="1"/>
</dbReference>
<dbReference type="InterPro" id="IPR025943">
    <property type="entry name" value="Sigma_54_int_dom_ATP-bd_2"/>
</dbReference>
<dbReference type="Pfam" id="PF00072">
    <property type="entry name" value="Response_reg"/>
    <property type="match status" value="1"/>
</dbReference>
<dbReference type="SUPFAM" id="SSF52172">
    <property type="entry name" value="CheY-like"/>
    <property type="match status" value="1"/>
</dbReference>
<dbReference type="RefSeq" id="WP_379840380.1">
    <property type="nucleotide sequence ID" value="NZ_JBHSMA010000001.1"/>
</dbReference>
<evidence type="ECO:0000256" key="4">
    <source>
        <dbReference type="ARBA" id="ARBA00023125"/>
    </source>
</evidence>
<evidence type="ECO:0000313" key="9">
    <source>
        <dbReference type="EMBL" id="MFC5407696.1"/>
    </source>
</evidence>
<proteinExistence type="predicted"/>
<dbReference type="InterPro" id="IPR002078">
    <property type="entry name" value="Sigma_54_int"/>
</dbReference>
<evidence type="ECO:0000256" key="5">
    <source>
        <dbReference type="ARBA" id="ARBA00023163"/>
    </source>
</evidence>
<evidence type="ECO:0000259" key="7">
    <source>
        <dbReference type="PROSITE" id="PS50045"/>
    </source>
</evidence>
<dbReference type="PROSITE" id="PS00688">
    <property type="entry name" value="SIGMA54_INTERACT_3"/>
    <property type="match status" value="1"/>
</dbReference>
<keyword evidence="6" id="KW-0597">Phosphoprotein</keyword>
<dbReference type="SMART" id="SM00382">
    <property type="entry name" value="AAA"/>
    <property type="match status" value="1"/>
</dbReference>
<dbReference type="InterPro" id="IPR001789">
    <property type="entry name" value="Sig_transdc_resp-reg_receiver"/>
</dbReference>
<dbReference type="Gene3D" id="3.40.50.2300">
    <property type="match status" value="1"/>
</dbReference>
<keyword evidence="3" id="KW-0805">Transcription regulation</keyword>
<evidence type="ECO:0000256" key="3">
    <source>
        <dbReference type="ARBA" id="ARBA00023015"/>
    </source>
</evidence>
<comment type="caution">
    <text evidence="9">The sequence shown here is derived from an EMBL/GenBank/DDBJ whole genome shotgun (WGS) entry which is preliminary data.</text>
</comment>
<gene>
    <name evidence="9" type="ORF">ACFPMF_00125</name>
</gene>
<dbReference type="Pfam" id="PF00158">
    <property type="entry name" value="Sigma54_activat"/>
    <property type="match status" value="1"/>
</dbReference>
<dbReference type="CDD" id="cd00009">
    <property type="entry name" value="AAA"/>
    <property type="match status" value="1"/>
</dbReference>
<keyword evidence="1" id="KW-0547">Nucleotide-binding</keyword>
<dbReference type="PROSITE" id="PS50110">
    <property type="entry name" value="RESPONSE_REGULATORY"/>
    <property type="match status" value="1"/>
</dbReference>
<dbReference type="InterPro" id="IPR027417">
    <property type="entry name" value="P-loop_NTPase"/>
</dbReference>
<dbReference type="InterPro" id="IPR025944">
    <property type="entry name" value="Sigma_54_int_dom_CS"/>
</dbReference>
<organism evidence="9 10">
    <name type="scientific">Larkinella bovis</name>
    <dbReference type="NCBI Taxonomy" id="683041"/>
    <lineage>
        <taxon>Bacteria</taxon>
        <taxon>Pseudomonadati</taxon>
        <taxon>Bacteroidota</taxon>
        <taxon>Cytophagia</taxon>
        <taxon>Cytophagales</taxon>
        <taxon>Spirosomataceae</taxon>
        <taxon>Larkinella</taxon>
    </lineage>
</organism>
<dbReference type="SMART" id="SM00448">
    <property type="entry name" value="REC"/>
    <property type="match status" value="1"/>
</dbReference>
<dbReference type="InterPro" id="IPR003593">
    <property type="entry name" value="AAA+_ATPase"/>
</dbReference>
<keyword evidence="5" id="KW-0804">Transcription</keyword>
<protein>
    <submittedName>
        <fullName evidence="9">Sigma 54-interacting transcriptional regulator</fullName>
    </submittedName>
</protein>
<dbReference type="InterPro" id="IPR025662">
    <property type="entry name" value="Sigma_54_int_dom_ATP-bd_1"/>
</dbReference>
<evidence type="ECO:0000256" key="1">
    <source>
        <dbReference type="ARBA" id="ARBA00022741"/>
    </source>
</evidence>
<keyword evidence="2" id="KW-0067">ATP-binding</keyword>
<name>A0ABW0I2G0_9BACT</name>
<dbReference type="PROSITE" id="PS50045">
    <property type="entry name" value="SIGMA54_INTERACT_4"/>
    <property type="match status" value="1"/>
</dbReference>
<evidence type="ECO:0000256" key="2">
    <source>
        <dbReference type="ARBA" id="ARBA00022840"/>
    </source>
</evidence>
<dbReference type="PROSITE" id="PS00675">
    <property type="entry name" value="SIGMA54_INTERACT_1"/>
    <property type="match status" value="1"/>
</dbReference>
<feature type="domain" description="Sigma-54 factor interaction" evidence="7">
    <location>
        <begin position="347"/>
        <end position="576"/>
    </location>
</feature>
<feature type="domain" description="Response regulatory" evidence="8">
    <location>
        <begin position="15"/>
        <end position="129"/>
    </location>
</feature>
<sequence>MHINATNFPQAAQQTILIVEDEFAVANDLRIILEKAGYRVSGIAFTIEKALEINRQQRPDLVLLDIHLKGSQTGIDLARQLGKDDIPFVYLSANTNTSILEQAKTTKPYGFLVKPFREKDVLVALEIAHYRHAHRIELQIRQEQALQIKLTDALSAYDEWETRLLNVARLFQPHIPFDYVIMGLGKEQDPPSVRSYSFFRTGPEEYQIIGVDTFIQMTGLTAEKFRQIQSHYQYDQLRTYNGDRFESLSRQTPIVQVMARTFRLASNLVLPLRTARNGDFYLSFFSRQPETYRPEHLNLLQRLQPSLVLTMDRLVAFDKIEQLSEQLRQENTYLQEEVKTGANFEEIIGTSPALLTVFKNIEQVAPTDYTVLIQGETGTGKELIARAVHNRSPRKNKALIKLNCAALAANLIESELFGHEKGSFTGATDKRIGKFELANGGTIFLDEIGELPLELQPKLLRVLQEKEIERVGGKGPIAIDVRIIAATNRNLEQEVAAGHFRLDLFYRLNVFPIALPPLRERKEDLVSLSGFFLKKIAKKLGKKLTGLSADSLQQMHRYDWPGNIRELEHLLERAAIMTRTPEVSLVEPLVGHSRFSSSDNRALPEVKSFDQAERDNILAALKRANYRIRGKGGAAELLNIKPTTLEAKMVRMNIDRRR</sequence>
<reference evidence="10" key="1">
    <citation type="journal article" date="2019" name="Int. J. Syst. Evol. Microbiol.">
        <title>The Global Catalogue of Microorganisms (GCM) 10K type strain sequencing project: providing services to taxonomists for standard genome sequencing and annotation.</title>
        <authorList>
            <consortium name="The Broad Institute Genomics Platform"/>
            <consortium name="The Broad Institute Genome Sequencing Center for Infectious Disease"/>
            <person name="Wu L."/>
            <person name="Ma J."/>
        </authorList>
    </citation>
    <scope>NUCLEOTIDE SEQUENCE [LARGE SCALE GENOMIC DNA]</scope>
    <source>
        <strain evidence="10">CCUG 55250</strain>
    </source>
</reference>
<dbReference type="Proteomes" id="UP001596106">
    <property type="component" value="Unassembled WGS sequence"/>
</dbReference>
<dbReference type="PANTHER" id="PTHR32071">
    <property type="entry name" value="TRANSCRIPTIONAL REGULATORY PROTEIN"/>
    <property type="match status" value="1"/>
</dbReference>
<accession>A0ABW0I2G0</accession>
<dbReference type="InterPro" id="IPR058031">
    <property type="entry name" value="AAA_lid_NorR"/>
</dbReference>
<keyword evidence="4" id="KW-0238">DNA-binding</keyword>
<dbReference type="EMBL" id="JBHSMA010000001">
    <property type="protein sequence ID" value="MFC5407696.1"/>
    <property type="molecule type" value="Genomic_DNA"/>
</dbReference>
<dbReference type="PANTHER" id="PTHR32071:SF57">
    <property type="entry name" value="C4-DICARBOXYLATE TRANSPORT TRANSCRIPTIONAL REGULATORY PROTEIN DCTD"/>
    <property type="match status" value="1"/>
</dbReference>
<evidence type="ECO:0000259" key="8">
    <source>
        <dbReference type="PROSITE" id="PS50110"/>
    </source>
</evidence>
<feature type="modified residue" description="4-aspartylphosphate" evidence="6">
    <location>
        <position position="65"/>
    </location>
</feature>
<evidence type="ECO:0000256" key="6">
    <source>
        <dbReference type="PROSITE-ProRule" id="PRU00169"/>
    </source>
</evidence>
<dbReference type="PROSITE" id="PS00676">
    <property type="entry name" value="SIGMA54_INTERACT_2"/>
    <property type="match status" value="1"/>
</dbReference>
<dbReference type="Gene3D" id="3.40.50.300">
    <property type="entry name" value="P-loop containing nucleotide triphosphate hydrolases"/>
    <property type="match status" value="1"/>
</dbReference>
<dbReference type="Gene3D" id="1.10.8.60">
    <property type="match status" value="1"/>
</dbReference>
<dbReference type="Gene3D" id="1.10.10.60">
    <property type="entry name" value="Homeodomain-like"/>
    <property type="match status" value="1"/>
</dbReference>